<name>A0A6M3JDM6_9ZZZZ</name>
<dbReference type="EMBL" id="MT142379">
    <property type="protein sequence ID" value="QJA79398.1"/>
    <property type="molecule type" value="Genomic_DNA"/>
</dbReference>
<organism evidence="1">
    <name type="scientific">viral metagenome</name>
    <dbReference type="NCBI Taxonomy" id="1070528"/>
    <lineage>
        <taxon>unclassified sequences</taxon>
        <taxon>metagenomes</taxon>
        <taxon>organismal metagenomes</taxon>
    </lineage>
</organism>
<dbReference type="EMBL" id="MT141567">
    <property type="protein sequence ID" value="QJA67202.1"/>
    <property type="molecule type" value="Genomic_DNA"/>
</dbReference>
<accession>A0A6M3JDM6</accession>
<protein>
    <submittedName>
        <fullName evidence="1">Uncharacterized protein</fullName>
    </submittedName>
</protein>
<sequence length="106" mass="11912">MSTSTPDITRILYTIAVSSGSGGTALPEDMANEILQIIVVPPSSTDTYRVYMKDTLDNIETFRRDDEIIGTYNEIFAPVIPICGKYEFYITNASSDGNYKLRIIYR</sequence>
<dbReference type="AlphaFoldDB" id="A0A6M3JDM6"/>
<proteinExistence type="predicted"/>
<evidence type="ECO:0000313" key="2">
    <source>
        <dbReference type="EMBL" id="QJA79398.1"/>
    </source>
</evidence>
<evidence type="ECO:0000313" key="1">
    <source>
        <dbReference type="EMBL" id="QJA67202.1"/>
    </source>
</evidence>
<reference evidence="1" key="1">
    <citation type="submission" date="2020-03" db="EMBL/GenBank/DDBJ databases">
        <title>The deep terrestrial virosphere.</title>
        <authorList>
            <person name="Holmfeldt K."/>
            <person name="Nilsson E."/>
            <person name="Simone D."/>
            <person name="Lopez-Fernandez M."/>
            <person name="Wu X."/>
            <person name="de Brujin I."/>
            <person name="Lundin D."/>
            <person name="Andersson A."/>
            <person name="Bertilsson S."/>
            <person name="Dopson M."/>
        </authorList>
    </citation>
    <scope>NUCLEOTIDE SEQUENCE</scope>
    <source>
        <strain evidence="2">MM415A00901</strain>
        <strain evidence="1">MM415B00267</strain>
    </source>
</reference>
<gene>
    <name evidence="2" type="ORF">MM415A00901_0021</name>
    <name evidence="1" type="ORF">MM415B00267_0028</name>
</gene>